<feature type="region of interest" description="Disordered" evidence="1">
    <location>
        <begin position="35"/>
        <end position="56"/>
    </location>
</feature>
<dbReference type="EMBL" id="SNYI01000001">
    <property type="protein sequence ID" value="TDQ33069.1"/>
    <property type="molecule type" value="Genomic_DNA"/>
</dbReference>
<evidence type="ECO:0000313" key="3">
    <source>
        <dbReference type="Proteomes" id="UP000295468"/>
    </source>
</evidence>
<name>A0A4R6TT45_9FLAO</name>
<proteinExistence type="predicted"/>
<comment type="caution">
    <text evidence="2">The sequence shown here is derived from an EMBL/GenBank/DDBJ whole genome shotgun (WGS) entry which is preliminary data.</text>
</comment>
<keyword evidence="3" id="KW-1185">Reference proteome</keyword>
<gene>
    <name evidence="2" type="ORF">CLV82_0907</name>
</gene>
<dbReference type="RefSeq" id="WP_133643083.1">
    <property type="nucleotide sequence ID" value="NZ_SNYI01000001.1"/>
</dbReference>
<evidence type="ECO:0008006" key="4">
    <source>
        <dbReference type="Google" id="ProtNLM"/>
    </source>
</evidence>
<evidence type="ECO:0000256" key="1">
    <source>
        <dbReference type="SAM" id="MobiDB-lite"/>
    </source>
</evidence>
<protein>
    <recommendedName>
        <fullName evidence="4">TonB-like protein</fullName>
    </recommendedName>
</protein>
<reference evidence="2 3" key="1">
    <citation type="submission" date="2019-03" db="EMBL/GenBank/DDBJ databases">
        <title>Genomic Encyclopedia of Archaeal and Bacterial Type Strains, Phase II (KMG-II): from individual species to whole genera.</title>
        <authorList>
            <person name="Goeker M."/>
        </authorList>
    </citation>
    <scope>NUCLEOTIDE SEQUENCE [LARGE SCALE GENOMIC DNA]</scope>
    <source>
        <strain evidence="2 3">DSM 18435</strain>
    </source>
</reference>
<dbReference type="AlphaFoldDB" id="A0A4R6TT45"/>
<sequence>MYKIVSIALLLIATQSMTGQRSLELRETLPQAEKNILASTPEKPRELLPGGGSDGINNDNKRSWSFFNQKDEVVLAFHYQDGTLLKAVNRLSVPLSVPVLSQGSYRMEEVDSPPLYLGDPYDFTHLLQQEFPLKRSVREANCSGLFQASLIIGPEGQLKSITADKVPFPGMETPFLSALGRLQGRWLPAVKNGQGVSSKVLVLMDLQSFPDTECASHYTTPYLQKPGVFVVTRKLISKETSTMATAQ</sequence>
<evidence type="ECO:0000313" key="2">
    <source>
        <dbReference type="EMBL" id="TDQ33069.1"/>
    </source>
</evidence>
<dbReference type="Proteomes" id="UP000295468">
    <property type="component" value="Unassembled WGS sequence"/>
</dbReference>
<accession>A0A4R6TT45</accession>
<organism evidence="2 3">
    <name type="scientific">Zeaxanthinibacter enoshimensis</name>
    <dbReference type="NCBI Taxonomy" id="392009"/>
    <lineage>
        <taxon>Bacteria</taxon>
        <taxon>Pseudomonadati</taxon>
        <taxon>Bacteroidota</taxon>
        <taxon>Flavobacteriia</taxon>
        <taxon>Flavobacteriales</taxon>
        <taxon>Flavobacteriaceae</taxon>
        <taxon>Zeaxanthinibacter</taxon>
    </lineage>
</organism>
<dbReference type="OrthoDB" id="9812355at2"/>